<evidence type="ECO:0000256" key="1">
    <source>
        <dbReference type="ARBA" id="ARBA00009091"/>
    </source>
</evidence>
<dbReference type="GO" id="GO:0051082">
    <property type="term" value="F:unfolded protein binding"/>
    <property type="evidence" value="ECO:0007669"/>
    <property type="project" value="InterPro"/>
</dbReference>
<dbReference type="InterPro" id="IPR005632">
    <property type="entry name" value="Chaperone_Skp"/>
</dbReference>
<evidence type="ECO:0000256" key="3">
    <source>
        <dbReference type="SAM" id="Coils"/>
    </source>
</evidence>
<dbReference type="PANTHER" id="PTHR35089:SF1">
    <property type="entry name" value="CHAPERONE PROTEIN SKP"/>
    <property type="match status" value="1"/>
</dbReference>
<dbReference type="InterPro" id="IPR024930">
    <property type="entry name" value="Skp_dom_sf"/>
</dbReference>
<dbReference type="GO" id="GO:0050821">
    <property type="term" value="P:protein stabilization"/>
    <property type="evidence" value="ECO:0007669"/>
    <property type="project" value="TreeGrafter"/>
</dbReference>
<dbReference type="PANTHER" id="PTHR35089">
    <property type="entry name" value="CHAPERONE PROTEIN SKP"/>
    <property type="match status" value="1"/>
</dbReference>
<organism evidence="4 5">
    <name type="scientific">Ehrlichia cf. muris str. EmCRT</name>
    <dbReference type="NCBI Taxonomy" id="1359167"/>
    <lineage>
        <taxon>Bacteria</taxon>
        <taxon>Pseudomonadati</taxon>
        <taxon>Pseudomonadota</taxon>
        <taxon>Alphaproteobacteria</taxon>
        <taxon>Rickettsiales</taxon>
        <taxon>Anaplasmataceae</taxon>
        <taxon>Ehrlichia</taxon>
    </lineage>
</organism>
<dbReference type="GO" id="GO:0005829">
    <property type="term" value="C:cytosol"/>
    <property type="evidence" value="ECO:0007669"/>
    <property type="project" value="TreeGrafter"/>
</dbReference>
<comment type="caution">
    <text evidence="4">The sequence shown here is derived from an EMBL/GenBank/DDBJ whole genome shotgun (WGS) entry which is preliminary data.</text>
</comment>
<dbReference type="EMBL" id="LANU01000003">
    <property type="protein sequence ID" value="KJV63440.1"/>
    <property type="molecule type" value="Genomic_DNA"/>
</dbReference>
<dbReference type="PATRIC" id="fig|1359167.3.peg.860"/>
<dbReference type="RefSeq" id="WP_045805172.1">
    <property type="nucleotide sequence ID" value="NZ_LANU01000003.1"/>
</dbReference>
<sequence length="182" mass="21002">MQSRLFLIIFILLFGLNYQALAKNDQNIPVAFIDRDVIISEALSVKSIRTQLDDKRAELQKNFAAREEELHKIEEDLSKQKAILSAEAFEKKVADFKTKVSNLQQDISIKGSELENMYMNAMEMVYNKIKNISAKIAKEQNINLVLFLMKKNQVFYAADGIDFSNEVLERLNKELPNIEIKK</sequence>
<accession>A0A0F3N5T7</accession>
<keyword evidence="3" id="KW-0175">Coiled coil</keyword>
<name>A0A0F3N5T7_9RICK</name>
<evidence type="ECO:0000313" key="4">
    <source>
        <dbReference type="EMBL" id="KJV63440.1"/>
    </source>
</evidence>
<keyword evidence="2" id="KW-0732">Signal</keyword>
<gene>
    <name evidence="4" type="ORF">EMUCRT_0894</name>
</gene>
<protein>
    <submittedName>
        <fullName evidence="4">Outer membrane family protein</fullName>
    </submittedName>
</protein>
<proteinExistence type="inferred from homology"/>
<reference evidence="4 5" key="1">
    <citation type="submission" date="2015-02" db="EMBL/GenBank/DDBJ databases">
        <title>Genome Sequencing of Rickettsiales.</title>
        <authorList>
            <person name="Daugherty S.C."/>
            <person name="Su Q."/>
            <person name="Abolude K."/>
            <person name="Beier-Sexton M."/>
            <person name="Carlyon J.A."/>
            <person name="Carter R."/>
            <person name="Day N.P."/>
            <person name="Dumler S.J."/>
            <person name="Dyachenko V."/>
            <person name="Godinez A."/>
            <person name="Kurtti T.J."/>
            <person name="Lichay M."/>
            <person name="Mullins K.E."/>
            <person name="Ott S."/>
            <person name="Pappas-Brown V."/>
            <person name="Paris D.H."/>
            <person name="Patel P."/>
            <person name="Richards A.L."/>
            <person name="Sadzewicz L."/>
            <person name="Sears K."/>
            <person name="Seidman D."/>
            <person name="Sengamalay N."/>
            <person name="Stenos J."/>
            <person name="Tallon L.J."/>
            <person name="Vincent G."/>
            <person name="Fraser C.M."/>
            <person name="Munderloh U."/>
            <person name="Dunning-Hotopp J.C."/>
        </authorList>
    </citation>
    <scope>NUCLEOTIDE SEQUENCE [LARGE SCALE GENOMIC DNA]</scope>
    <source>
        <strain evidence="4 5">EmCRT</strain>
    </source>
</reference>
<dbReference type="SUPFAM" id="SSF111384">
    <property type="entry name" value="OmpH-like"/>
    <property type="match status" value="1"/>
</dbReference>
<evidence type="ECO:0000256" key="2">
    <source>
        <dbReference type="ARBA" id="ARBA00022729"/>
    </source>
</evidence>
<feature type="coiled-coil region" evidence="3">
    <location>
        <begin position="49"/>
        <end position="106"/>
    </location>
</feature>
<comment type="similarity">
    <text evidence="1">Belongs to the Skp family.</text>
</comment>
<dbReference type="Gene3D" id="3.30.910.20">
    <property type="entry name" value="Skp domain"/>
    <property type="match status" value="1"/>
</dbReference>
<dbReference type="AlphaFoldDB" id="A0A0F3N5T7"/>
<evidence type="ECO:0000313" key="5">
    <source>
        <dbReference type="Proteomes" id="UP000033546"/>
    </source>
</evidence>
<dbReference type="SMART" id="SM00935">
    <property type="entry name" value="OmpH"/>
    <property type="match status" value="1"/>
</dbReference>
<dbReference type="Pfam" id="PF03938">
    <property type="entry name" value="OmpH"/>
    <property type="match status" value="1"/>
</dbReference>
<dbReference type="Proteomes" id="UP000033546">
    <property type="component" value="Unassembled WGS sequence"/>
</dbReference>